<dbReference type="PANTHER" id="PTHR33507">
    <property type="entry name" value="INNER MEMBRANE PROTEIN YBBJ"/>
    <property type="match status" value="1"/>
</dbReference>
<comment type="caution">
    <text evidence="7">The sequence shown here is derived from an EMBL/GenBank/DDBJ whole genome shotgun (WGS) entry which is preliminary data.</text>
</comment>
<dbReference type="Gene3D" id="2.40.50.140">
    <property type="entry name" value="Nucleic acid-binding proteins"/>
    <property type="match status" value="1"/>
</dbReference>
<evidence type="ECO:0000259" key="6">
    <source>
        <dbReference type="Pfam" id="PF01957"/>
    </source>
</evidence>
<keyword evidence="2 5" id="KW-0812">Transmembrane</keyword>
<dbReference type="InterPro" id="IPR052165">
    <property type="entry name" value="Membrane_assoc_protease"/>
</dbReference>
<keyword evidence="8" id="KW-1185">Reference proteome</keyword>
<feature type="transmembrane region" description="Helical" evidence="5">
    <location>
        <begin position="51"/>
        <end position="69"/>
    </location>
</feature>
<evidence type="ECO:0000313" key="7">
    <source>
        <dbReference type="EMBL" id="NPD91167.1"/>
    </source>
</evidence>
<keyword evidence="3 5" id="KW-1133">Transmembrane helix</keyword>
<dbReference type="InterPro" id="IPR002810">
    <property type="entry name" value="NfeD-like_C"/>
</dbReference>
<evidence type="ECO:0000256" key="3">
    <source>
        <dbReference type="ARBA" id="ARBA00022989"/>
    </source>
</evidence>
<name>A0ABX2ALN8_9BACT</name>
<feature type="domain" description="NfeD-like C-terminal" evidence="6">
    <location>
        <begin position="88"/>
        <end position="147"/>
    </location>
</feature>
<dbReference type="SUPFAM" id="SSF141322">
    <property type="entry name" value="NfeD domain-like"/>
    <property type="match status" value="1"/>
</dbReference>
<evidence type="ECO:0000256" key="1">
    <source>
        <dbReference type="ARBA" id="ARBA00004141"/>
    </source>
</evidence>
<evidence type="ECO:0000313" key="8">
    <source>
        <dbReference type="Proteomes" id="UP000714420"/>
    </source>
</evidence>
<evidence type="ECO:0000256" key="2">
    <source>
        <dbReference type="ARBA" id="ARBA00022692"/>
    </source>
</evidence>
<proteinExistence type="predicted"/>
<evidence type="ECO:0000256" key="4">
    <source>
        <dbReference type="ARBA" id="ARBA00023136"/>
    </source>
</evidence>
<reference evidence="7 8" key="1">
    <citation type="submission" date="2020-05" db="EMBL/GenBank/DDBJ databases">
        <title>Distinct polysaccharide utilization as determinants for interspecies competition between intestinal Prevotella spp.</title>
        <authorList>
            <person name="Galvez E.J.C."/>
            <person name="Iljazovic A."/>
            <person name="Strowig T."/>
        </authorList>
    </citation>
    <scope>NUCLEOTIDE SEQUENCE [LARGE SCALE GENOMIC DNA]</scope>
    <source>
        <strain evidence="7 8">PMUR</strain>
    </source>
</reference>
<organism evidence="7 8">
    <name type="scientific">Xylanibacter muris</name>
    <dbReference type="NCBI Taxonomy" id="2736290"/>
    <lineage>
        <taxon>Bacteria</taxon>
        <taxon>Pseudomonadati</taxon>
        <taxon>Bacteroidota</taxon>
        <taxon>Bacteroidia</taxon>
        <taxon>Bacteroidales</taxon>
        <taxon>Prevotellaceae</taxon>
        <taxon>Xylanibacter</taxon>
    </lineage>
</organism>
<protein>
    <submittedName>
        <fullName evidence="7">NfeD family protein</fullName>
    </submittedName>
</protein>
<dbReference type="RefSeq" id="WP_172273170.1">
    <property type="nucleotide sequence ID" value="NZ_CASGMU010000002.1"/>
</dbReference>
<evidence type="ECO:0000256" key="5">
    <source>
        <dbReference type="SAM" id="Phobius"/>
    </source>
</evidence>
<feature type="transmembrane region" description="Helical" evidence="5">
    <location>
        <begin position="12"/>
        <end position="45"/>
    </location>
</feature>
<dbReference type="Pfam" id="PF01957">
    <property type="entry name" value="NfeD"/>
    <property type="match status" value="1"/>
</dbReference>
<keyword evidence="4 5" id="KW-0472">Membrane</keyword>
<dbReference type="PANTHER" id="PTHR33507:SF3">
    <property type="entry name" value="INNER MEMBRANE PROTEIN YBBJ"/>
    <property type="match status" value="1"/>
</dbReference>
<dbReference type="EMBL" id="JABKKF010000002">
    <property type="protein sequence ID" value="NPD91167.1"/>
    <property type="molecule type" value="Genomic_DNA"/>
</dbReference>
<dbReference type="Proteomes" id="UP000714420">
    <property type="component" value="Unassembled WGS sequence"/>
</dbReference>
<sequence length="154" mass="16553">MIDYISGHLWQLWSVIAFLCLIFEMTTGTFYLLCFTVGAVGALLSSFVCGFYAQIVVFAAVSAICVFLARPFAVRYFHHDGEARVSNADAIIGRIGTVTQVIEKDGYGRVAIDGDDWKAVCSAGLLIPAGNKVKVIGRDSLIIDVVPASSVDIA</sequence>
<gene>
    <name evidence="7" type="ORF">HPS56_02165</name>
</gene>
<comment type="subcellular location">
    <subcellularLocation>
        <location evidence="1">Membrane</location>
        <topology evidence="1">Multi-pass membrane protein</topology>
    </subcellularLocation>
</comment>
<accession>A0ABX2ALN8</accession>
<dbReference type="InterPro" id="IPR012340">
    <property type="entry name" value="NA-bd_OB-fold"/>
</dbReference>